<gene>
    <name evidence="2" type="ORF">CCR75_001289</name>
</gene>
<accession>A0A976IEX3</accession>
<proteinExistence type="predicted"/>
<comment type="caution">
    <text evidence="2">The sequence shown here is derived from an EMBL/GenBank/DDBJ whole genome shotgun (WGS) entry which is preliminary data.</text>
</comment>
<evidence type="ECO:0008006" key="4">
    <source>
        <dbReference type="Google" id="ProtNLM"/>
    </source>
</evidence>
<feature type="chain" id="PRO_5038044041" description="Secreted RxLR effector" evidence="1">
    <location>
        <begin position="21"/>
        <end position="384"/>
    </location>
</feature>
<evidence type="ECO:0000313" key="2">
    <source>
        <dbReference type="EMBL" id="TDH69793.1"/>
    </source>
</evidence>
<sequence length="384" mass="42895">MGPIHVELLFLVAICLVAEGAPLETAPDVLLLASPSGSRVVSRRLRASALSNHFVVDLPPSFFDGLPEDIAKAIKLHLDKIEELPQTKRLPLLSWRKNKIALEVEGTVPHQSTVSWTTSASPEDLFLKDANLKLLEGLMSHLKQVDESSANLAMATFLEAKYGLSHLAGRLAYVLPKAIGKHHVLFQAVENGLVSLLKSKHLPLSDVIDRVTSRAKQPIGQPFSLSAYPMRLLDKYEDDAFELMKALIDKFGYQVLLLYTRNSNLLPKKVAREIESIIKLDNTALVEKFKLKPLNDDLFTRSEMRVFLFIVKHRGTDREKETKSSAIISALIQNNLHDTSPSAALRKLYEIAKGTEQKKGSTPLDENVKHLMSEVINLWKKMNS</sequence>
<dbReference type="AlphaFoldDB" id="A0A976IEX3"/>
<dbReference type="RefSeq" id="XP_067819292.1">
    <property type="nucleotide sequence ID" value="XM_067959393.1"/>
</dbReference>
<dbReference type="KEGG" id="blac:94345064"/>
<name>A0A976IEX3_BRELC</name>
<dbReference type="EMBL" id="SHOA02000007">
    <property type="protein sequence ID" value="TDH69793.1"/>
    <property type="molecule type" value="Genomic_DNA"/>
</dbReference>
<keyword evidence="1" id="KW-0732">Signal</keyword>
<evidence type="ECO:0000256" key="1">
    <source>
        <dbReference type="SAM" id="SignalP"/>
    </source>
</evidence>
<protein>
    <recommendedName>
        <fullName evidence="4">Secreted RxLR effector</fullName>
    </recommendedName>
</protein>
<organism evidence="2 3">
    <name type="scientific">Bremia lactucae</name>
    <name type="common">Lettuce downy mildew</name>
    <dbReference type="NCBI Taxonomy" id="4779"/>
    <lineage>
        <taxon>Eukaryota</taxon>
        <taxon>Sar</taxon>
        <taxon>Stramenopiles</taxon>
        <taxon>Oomycota</taxon>
        <taxon>Peronosporomycetes</taxon>
        <taxon>Peronosporales</taxon>
        <taxon>Peronosporaceae</taxon>
        <taxon>Bremia</taxon>
    </lineage>
</organism>
<feature type="signal peptide" evidence="1">
    <location>
        <begin position="1"/>
        <end position="20"/>
    </location>
</feature>
<reference evidence="2 3" key="1">
    <citation type="journal article" date="2021" name="Genome Biol.">
        <title>AFLAP: assembly-free linkage analysis pipeline using k-mers from genome sequencing data.</title>
        <authorList>
            <person name="Fletcher K."/>
            <person name="Zhang L."/>
            <person name="Gil J."/>
            <person name="Han R."/>
            <person name="Cavanaugh K."/>
            <person name="Michelmore R."/>
        </authorList>
    </citation>
    <scope>NUCLEOTIDE SEQUENCE [LARGE SCALE GENOMIC DNA]</scope>
    <source>
        <strain evidence="2 3">SF5</strain>
    </source>
</reference>
<keyword evidence="3" id="KW-1185">Reference proteome</keyword>
<evidence type="ECO:0000313" key="3">
    <source>
        <dbReference type="Proteomes" id="UP000294530"/>
    </source>
</evidence>
<dbReference type="GeneID" id="94345064"/>
<dbReference type="Proteomes" id="UP000294530">
    <property type="component" value="Unassembled WGS sequence"/>
</dbReference>